<proteinExistence type="predicted"/>
<organism evidence="1 2">
    <name type="scientific">Oceanobacter antarcticus</name>
    <dbReference type="NCBI Taxonomy" id="3133425"/>
    <lineage>
        <taxon>Bacteria</taxon>
        <taxon>Pseudomonadati</taxon>
        <taxon>Pseudomonadota</taxon>
        <taxon>Gammaproteobacteria</taxon>
        <taxon>Oceanospirillales</taxon>
        <taxon>Oceanospirillaceae</taxon>
        <taxon>Oceanobacter</taxon>
    </lineage>
</organism>
<comment type="caution">
    <text evidence="1">The sequence shown here is derived from an EMBL/GenBank/DDBJ whole genome shotgun (WGS) entry which is preliminary data.</text>
</comment>
<accession>A0ABW8NPC9</accession>
<feature type="non-terminal residue" evidence="1">
    <location>
        <position position="74"/>
    </location>
</feature>
<dbReference type="RefSeq" id="WP_416207626.1">
    <property type="nucleotide sequence ID" value="NZ_JBBKTX010000084.1"/>
</dbReference>
<evidence type="ECO:0000313" key="2">
    <source>
        <dbReference type="Proteomes" id="UP001620597"/>
    </source>
</evidence>
<dbReference type="Proteomes" id="UP001620597">
    <property type="component" value="Unassembled WGS sequence"/>
</dbReference>
<evidence type="ECO:0000313" key="1">
    <source>
        <dbReference type="EMBL" id="MFK4754858.1"/>
    </source>
</evidence>
<keyword evidence="2" id="KW-1185">Reference proteome</keyword>
<name>A0ABW8NPC9_9GAMM</name>
<protein>
    <recommendedName>
        <fullName evidence="3">Transposase</fullName>
    </recommendedName>
</protein>
<sequence>MPSPVPLNDVCEKLHFTGNGMGTGLLSFGESVNRTEEGISDVTLYSWLKLCRQDGVPVPGNQPTADTWSPDAKL</sequence>
<gene>
    <name evidence="1" type="ORF">WG929_20915</name>
</gene>
<dbReference type="EMBL" id="JBBKTX010000084">
    <property type="protein sequence ID" value="MFK4754858.1"/>
    <property type="molecule type" value="Genomic_DNA"/>
</dbReference>
<evidence type="ECO:0008006" key="3">
    <source>
        <dbReference type="Google" id="ProtNLM"/>
    </source>
</evidence>
<reference evidence="1 2" key="1">
    <citation type="submission" date="2024-03" db="EMBL/GenBank/DDBJ databases">
        <title>High-quality draft genome sequence of Oceanobacter sp. wDCs-4.</title>
        <authorList>
            <person name="Dong C."/>
        </authorList>
    </citation>
    <scope>NUCLEOTIDE SEQUENCE [LARGE SCALE GENOMIC DNA]</scope>
    <source>
        <strain evidence="2">wDCs-4</strain>
    </source>
</reference>